<comment type="caution">
    <text evidence="1">The sequence shown here is derived from an EMBL/GenBank/DDBJ whole genome shotgun (WGS) entry which is preliminary data.</text>
</comment>
<dbReference type="AlphaFoldDB" id="A0AA40BNM9"/>
<reference evidence="1" key="1">
    <citation type="submission" date="2023-06" db="EMBL/GenBank/DDBJ databases">
        <title>Genome-scale phylogeny and comparative genomics of the fungal order Sordariales.</title>
        <authorList>
            <consortium name="Lawrence Berkeley National Laboratory"/>
            <person name="Hensen N."/>
            <person name="Bonometti L."/>
            <person name="Westerberg I."/>
            <person name="Brannstrom I.O."/>
            <person name="Guillou S."/>
            <person name="Cros-Aarteil S."/>
            <person name="Calhoun S."/>
            <person name="Haridas S."/>
            <person name="Kuo A."/>
            <person name="Mondo S."/>
            <person name="Pangilinan J."/>
            <person name="Riley R."/>
            <person name="Labutti K."/>
            <person name="Andreopoulos B."/>
            <person name="Lipzen A."/>
            <person name="Chen C."/>
            <person name="Yanf M."/>
            <person name="Daum C."/>
            <person name="Ng V."/>
            <person name="Clum A."/>
            <person name="Steindorff A."/>
            <person name="Ohm R."/>
            <person name="Martin F."/>
            <person name="Silar P."/>
            <person name="Natvig D."/>
            <person name="Lalanne C."/>
            <person name="Gautier V."/>
            <person name="Ament-Velasquez S.L."/>
            <person name="Kruys A."/>
            <person name="Hutchinson M.I."/>
            <person name="Powell A.J."/>
            <person name="Barry K."/>
            <person name="Miller A.N."/>
            <person name="Grigoriev I.V."/>
            <person name="Debuchy R."/>
            <person name="Gladieux P."/>
            <person name="Thoren M.H."/>
            <person name="Johannesson H."/>
        </authorList>
    </citation>
    <scope>NUCLEOTIDE SEQUENCE</scope>
    <source>
        <strain evidence="1">CBS 540.89</strain>
    </source>
</reference>
<organism evidence="1 2">
    <name type="scientific">Apiosordaria backusii</name>
    <dbReference type="NCBI Taxonomy" id="314023"/>
    <lineage>
        <taxon>Eukaryota</taxon>
        <taxon>Fungi</taxon>
        <taxon>Dikarya</taxon>
        <taxon>Ascomycota</taxon>
        <taxon>Pezizomycotina</taxon>
        <taxon>Sordariomycetes</taxon>
        <taxon>Sordariomycetidae</taxon>
        <taxon>Sordariales</taxon>
        <taxon>Lasiosphaeriaceae</taxon>
        <taxon>Apiosordaria</taxon>
    </lineage>
</organism>
<protein>
    <submittedName>
        <fullName evidence="1">Uncharacterized protein</fullName>
    </submittedName>
</protein>
<accession>A0AA40BNM9</accession>
<evidence type="ECO:0000313" key="2">
    <source>
        <dbReference type="Proteomes" id="UP001172159"/>
    </source>
</evidence>
<sequence length="167" mass="18600">MTGFHWEQIQTPTFTPHFTPAPPPRNAVPVGLAPIQKLRAQPVCFRWMAAATLSSPRTRKAPSRQIDTPTRMRPMRDAGFRLSTSVFFILLRLNWAWSTIPTPQAGRSKHGMILIEEGSGKQNRTLLLRENGRGSGRLIDALFKEYRGGTFNALPPVGGGEPAQRKV</sequence>
<name>A0AA40BNM9_9PEZI</name>
<evidence type="ECO:0000313" key="1">
    <source>
        <dbReference type="EMBL" id="KAK0737506.1"/>
    </source>
</evidence>
<keyword evidence="2" id="KW-1185">Reference proteome</keyword>
<dbReference type="Proteomes" id="UP001172159">
    <property type="component" value="Unassembled WGS sequence"/>
</dbReference>
<gene>
    <name evidence="1" type="ORF">B0T21DRAFT_392606</name>
</gene>
<dbReference type="EMBL" id="JAUKTV010000005">
    <property type="protein sequence ID" value="KAK0737506.1"/>
    <property type="molecule type" value="Genomic_DNA"/>
</dbReference>
<proteinExistence type="predicted"/>